<evidence type="ECO:0000256" key="5">
    <source>
        <dbReference type="SAM" id="Phobius"/>
    </source>
</evidence>
<feature type="transmembrane region" description="Helical" evidence="5">
    <location>
        <begin position="47"/>
        <end position="66"/>
    </location>
</feature>
<feature type="domain" description="GtrA/DPMS transmembrane" evidence="6">
    <location>
        <begin position="16"/>
        <end position="131"/>
    </location>
</feature>
<dbReference type="InterPro" id="IPR007267">
    <property type="entry name" value="GtrA_DPMS_TM"/>
</dbReference>
<accession>A0A518INZ8</accession>
<dbReference type="AlphaFoldDB" id="A0A518INZ8"/>
<gene>
    <name evidence="7" type="ORF">Mal33_07880</name>
</gene>
<keyword evidence="8" id="KW-1185">Reference proteome</keyword>
<evidence type="ECO:0000259" key="6">
    <source>
        <dbReference type="Pfam" id="PF04138"/>
    </source>
</evidence>
<reference evidence="7 8" key="1">
    <citation type="submission" date="2019-02" db="EMBL/GenBank/DDBJ databases">
        <title>Deep-cultivation of Planctomycetes and their phenomic and genomic characterization uncovers novel biology.</title>
        <authorList>
            <person name="Wiegand S."/>
            <person name="Jogler M."/>
            <person name="Boedeker C."/>
            <person name="Pinto D."/>
            <person name="Vollmers J."/>
            <person name="Rivas-Marin E."/>
            <person name="Kohn T."/>
            <person name="Peeters S.H."/>
            <person name="Heuer A."/>
            <person name="Rast P."/>
            <person name="Oberbeckmann S."/>
            <person name="Bunk B."/>
            <person name="Jeske O."/>
            <person name="Meyerdierks A."/>
            <person name="Storesund J.E."/>
            <person name="Kallscheuer N."/>
            <person name="Luecker S."/>
            <person name="Lage O.M."/>
            <person name="Pohl T."/>
            <person name="Merkel B.J."/>
            <person name="Hornburger P."/>
            <person name="Mueller R.-W."/>
            <person name="Bruemmer F."/>
            <person name="Labrenz M."/>
            <person name="Spormann A.M."/>
            <person name="Op den Camp H."/>
            <person name="Overmann J."/>
            <person name="Amann R."/>
            <person name="Jetten M.S.M."/>
            <person name="Mascher T."/>
            <person name="Medema M.H."/>
            <person name="Devos D.P."/>
            <person name="Kaster A.-K."/>
            <person name="Ovreas L."/>
            <person name="Rohde M."/>
            <person name="Galperin M.Y."/>
            <person name="Jogler C."/>
        </authorList>
    </citation>
    <scope>NUCLEOTIDE SEQUENCE [LARGE SCALE GENOMIC DNA]</scope>
    <source>
        <strain evidence="7 8">Mal33</strain>
    </source>
</reference>
<dbReference type="GO" id="GO:0000271">
    <property type="term" value="P:polysaccharide biosynthetic process"/>
    <property type="evidence" value="ECO:0007669"/>
    <property type="project" value="InterPro"/>
</dbReference>
<name>A0A518INZ8_9BACT</name>
<evidence type="ECO:0000256" key="4">
    <source>
        <dbReference type="ARBA" id="ARBA00023136"/>
    </source>
</evidence>
<evidence type="ECO:0000256" key="1">
    <source>
        <dbReference type="ARBA" id="ARBA00004141"/>
    </source>
</evidence>
<protein>
    <submittedName>
        <fullName evidence="7">GtrA-like protein</fullName>
    </submittedName>
</protein>
<organism evidence="7 8">
    <name type="scientific">Rosistilla oblonga</name>
    <dbReference type="NCBI Taxonomy" id="2527990"/>
    <lineage>
        <taxon>Bacteria</taxon>
        <taxon>Pseudomonadati</taxon>
        <taxon>Planctomycetota</taxon>
        <taxon>Planctomycetia</taxon>
        <taxon>Pirellulales</taxon>
        <taxon>Pirellulaceae</taxon>
        <taxon>Rosistilla</taxon>
    </lineage>
</organism>
<evidence type="ECO:0000313" key="7">
    <source>
        <dbReference type="EMBL" id="QDV54823.1"/>
    </source>
</evidence>
<dbReference type="EMBL" id="CP036318">
    <property type="protein sequence ID" value="QDV54823.1"/>
    <property type="molecule type" value="Genomic_DNA"/>
</dbReference>
<dbReference type="Proteomes" id="UP000316770">
    <property type="component" value="Chromosome"/>
</dbReference>
<evidence type="ECO:0000313" key="8">
    <source>
        <dbReference type="Proteomes" id="UP000316770"/>
    </source>
</evidence>
<keyword evidence="4 5" id="KW-0472">Membrane</keyword>
<comment type="subcellular location">
    <subcellularLocation>
        <location evidence="1">Membrane</location>
        <topology evidence="1">Multi-pass membrane protein</topology>
    </subcellularLocation>
</comment>
<feature type="transmembrane region" description="Helical" evidence="5">
    <location>
        <begin position="78"/>
        <end position="99"/>
    </location>
</feature>
<evidence type="ECO:0000256" key="3">
    <source>
        <dbReference type="ARBA" id="ARBA00022989"/>
    </source>
</evidence>
<dbReference type="GO" id="GO:0016020">
    <property type="term" value="C:membrane"/>
    <property type="evidence" value="ECO:0007669"/>
    <property type="project" value="UniProtKB-SubCell"/>
</dbReference>
<keyword evidence="3 5" id="KW-1133">Transmembrane helix</keyword>
<keyword evidence="2 5" id="KW-0812">Transmembrane</keyword>
<feature type="transmembrane region" description="Helical" evidence="5">
    <location>
        <begin position="14"/>
        <end position="35"/>
    </location>
</feature>
<evidence type="ECO:0000256" key="2">
    <source>
        <dbReference type="ARBA" id="ARBA00022692"/>
    </source>
</evidence>
<dbReference type="Pfam" id="PF04138">
    <property type="entry name" value="GtrA_DPMS_TM"/>
    <property type="match status" value="1"/>
</dbReference>
<feature type="transmembrane region" description="Helical" evidence="5">
    <location>
        <begin position="105"/>
        <end position="125"/>
    </location>
</feature>
<sequence>MTRPGFRAAGASRAIRFMILSGVSFLGNLGITHALTQHAAWPAELAFAASLVIIFFVNFACCRWFVFQASEQPIATQLASFLTATICFRGLEYVAFLGLHSLLGIHYLIATATVLIAGFAAKFLFYNRFIFGRPSAATQP</sequence>
<proteinExistence type="predicted"/>